<evidence type="ECO:0000313" key="4">
    <source>
        <dbReference type="Proteomes" id="UP001162889"/>
    </source>
</evidence>
<dbReference type="EMBL" id="JAHTGR010000013">
    <property type="protein sequence ID" value="MBV6323875.1"/>
    <property type="molecule type" value="Genomic_DNA"/>
</dbReference>
<evidence type="ECO:0000313" key="1">
    <source>
        <dbReference type="EMBL" id="MBV6323875.1"/>
    </source>
</evidence>
<comment type="caution">
    <text evidence="1">The sequence shown here is derived from an EMBL/GenBank/DDBJ whole genome shotgun (WGS) entry which is preliminary data.</text>
</comment>
<evidence type="ECO:0000313" key="2">
    <source>
        <dbReference type="EMBL" id="MCP2007567.1"/>
    </source>
</evidence>
<dbReference type="Proteomes" id="UP001155901">
    <property type="component" value="Unassembled WGS sequence"/>
</dbReference>
<keyword evidence="4" id="KW-1185">Reference proteome</keyword>
<reference evidence="1" key="1">
    <citation type="submission" date="2021-07" db="EMBL/GenBank/DDBJ databases">
        <title>Characterization of violacein-producing bacteria and related species.</title>
        <authorList>
            <person name="Wilson H.S."/>
            <person name="De Leon M.E."/>
        </authorList>
    </citation>
    <scope>NUCLEOTIDE SEQUENCE</scope>
    <source>
        <strain evidence="1">HSC-15S17</strain>
    </source>
</reference>
<dbReference type="GO" id="GO:0003824">
    <property type="term" value="F:catalytic activity"/>
    <property type="evidence" value="ECO:0007669"/>
    <property type="project" value="UniProtKB-ARBA"/>
</dbReference>
<dbReference type="Pfam" id="PF13332">
    <property type="entry name" value="Fil_haemagg_2"/>
    <property type="match status" value="2"/>
</dbReference>
<proteinExistence type="predicted"/>
<sequence length="323" mass="32703">MTGDGVSIQTSDSIVNHGGLIDGANGRTLLVAGQDIVNQGGAIKGGAVGLQAGGDVLNQSLTVKQEYASVNTSGSYTTLSNQASITAGGALAIKAGRDVTDTGGTIAGASVGMVAGRDVNFNALQTGSAYASQVAGFTEKDSATTYKTGQVASGGDLKLVAGQDIKLSGTQVAIGAAGNGTLLAGRDVTVSAVVNEVNISKQNDPGSKLYDKEIRQNQSVVGASASGDVVTQVGSLLSGGSVSASSGRDTVIRGSTVVADKDIRALLIMAGRRCLPERHGWEYHTFFNGRCHDENCELPFGINGASAGAGHLEHGRGIRPQER</sequence>
<name>A0AA41LA44_9BURK</name>
<evidence type="ECO:0000313" key="3">
    <source>
        <dbReference type="Proteomes" id="UP001155901"/>
    </source>
</evidence>
<protein>
    <submittedName>
        <fullName evidence="1">Hemagglutinin repeat-containing protein</fullName>
    </submittedName>
</protein>
<dbReference type="InterPro" id="IPR025157">
    <property type="entry name" value="Hemagglutinin_rpt"/>
</dbReference>
<reference evidence="2" key="2">
    <citation type="submission" date="2022-03" db="EMBL/GenBank/DDBJ databases">
        <title>Genome Encyclopedia of Bacteria and Archaea VI: Functional Genomics of Type Strains.</title>
        <authorList>
            <person name="Whitman W."/>
        </authorList>
    </citation>
    <scope>NUCLEOTIDE SEQUENCE</scope>
    <source>
        <strain evidence="2">HSC-15S17</strain>
    </source>
</reference>
<dbReference type="RefSeq" id="WP_217944769.1">
    <property type="nucleotide sequence ID" value="NZ_JAHTGR010000013.1"/>
</dbReference>
<dbReference type="AlphaFoldDB" id="A0AA41LA44"/>
<gene>
    <name evidence="1" type="ORF">KVP70_23340</name>
    <name evidence="2" type="ORF">L1274_001260</name>
</gene>
<dbReference type="EMBL" id="JALJZU010000002">
    <property type="protein sequence ID" value="MCP2007567.1"/>
    <property type="molecule type" value="Genomic_DNA"/>
</dbReference>
<accession>A0AA41LA44</accession>
<dbReference type="Proteomes" id="UP001162889">
    <property type="component" value="Unassembled WGS sequence"/>
</dbReference>
<organism evidence="1 3">
    <name type="scientific">Duganella violaceipulchra</name>
    <dbReference type="NCBI Taxonomy" id="2849652"/>
    <lineage>
        <taxon>Bacteria</taxon>
        <taxon>Pseudomonadati</taxon>
        <taxon>Pseudomonadota</taxon>
        <taxon>Betaproteobacteria</taxon>
        <taxon>Burkholderiales</taxon>
        <taxon>Oxalobacteraceae</taxon>
        <taxon>Telluria group</taxon>
        <taxon>Duganella</taxon>
    </lineage>
</organism>